<feature type="domain" description="ATPase" evidence="1">
    <location>
        <begin position="3"/>
        <end position="206"/>
    </location>
</feature>
<dbReference type="EMBL" id="DWUV01000142">
    <property type="protein sequence ID" value="HJD34412.1"/>
    <property type="molecule type" value="Genomic_DNA"/>
</dbReference>
<dbReference type="PANTHER" id="PTHR34704:SF1">
    <property type="entry name" value="ATPASE"/>
    <property type="match status" value="1"/>
</dbReference>
<comment type="caution">
    <text evidence="3">The sequence shown here is derived from an EMBL/GenBank/DDBJ whole genome shotgun (WGS) entry which is preliminary data.</text>
</comment>
<evidence type="ECO:0000259" key="2">
    <source>
        <dbReference type="Pfam" id="PF03008"/>
    </source>
</evidence>
<organism evidence="3 4">
    <name type="scientific">Candidatus Mediterraneibacter tabaqchaliae</name>
    <dbReference type="NCBI Taxonomy" id="2838689"/>
    <lineage>
        <taxon>Bacteria</taxon>
        <taxon>Bacillati</taxon>
        <taxon>Bacillota</taxon>
        <taxon>Clostridia</taxon>
        <taxon>Lachnospirales</taxon>
        <taxon>Lachnospiraceae</taxon>
        <taxon>Mediterraneibacter</taxon>
    </lineage>
</organism>
<dbReference type="SUPFAM" id="SSF52540">
    <property type="entry name" value="P-loop containing nucleoside triphosphate hydrolases"/>
    <property type="match status" value="1"/>
</dbReference>
<dbReference type="InterPro" id="IPR011579">
    <property type="entry name" value="ATPase_dom"/>
</dbReference>
<dbReference type="InterPro" id="IPR036390">
    <property type="entry name" value="WH_DNA-bd_sf"/>
</dbReference>
<dbReference type="Pfam" id="PF01637">
    <property type="entry name" value="ATPase_2"/>
    <property type="match status" value="1"/>
</dbReference>
<dbReference type="CDD" id="cd00882">
    <property type="entry name" value="Ras_like_GTPase"/>
    <property type="match status" value="1"/>
</dbReference>
<dbReference type="InterPro" id="IPR004256">
    <property type="entry name" value="DUF234"/>
</dbReference>
<dbReference type="Gene3D" id="3.40.50.300">
    <property type="entry name" value="P-loop containing nucleotide triphosphate hydrolases"/>
    <property type="match status" value="1"/>
</dbReference>
<reference evidence="3" key="1">
    <citation type="journal article" date="2021" name="PeerJ">
        <title>Extensive microbial diversity within the chicken gut microbiome revealed by metagenomics and culture.</title>
        <authorList>
            <person name="Gilroy R."/>
            <person name="Ravi A."/>
            <person name="Getino M."/>
            <person name="Pursley I."/>
            <person name="Horton D.L."/>
            <person name="Alikhan N.F."/>
            <person name="Baker D."/>
            <person name="Gharbi K."/>
            <person name="Hall N."/>
            <person name="Watson M."/>
            <person name="Adriaenssens E.M."/>
            <person name="Foster-Nyarko E."/>
            <person name="Jarju S."/>
            <person name="Secka A."/>
            <person name="Antonio M."/>
            <person name="Oren A."/>
            <person name="Chaudhuri R.R."/>
            <person name="La Ragione R."/>
            <person name="Hildebrand F."/>
            <person name="Pallen M.J."/>
        </authorList>
    </citation>
    <scope>NUCLEOTIDE SEQUENCE</scope>
    <source>
        <strain evidence="3">ChiGjej3B3-11674</strain>
    </source>
</reference>
<protein>
    <submittedName>
        <fullName evidence="3">ATP-binding protein</fullName>
    </submittedName>
</protein>
<dbReference type="InterPro" id="IPR027417">
    <property type="entry name" value="P-loop_NTPase"/>
</dbReference>
<dbReference type="Pfam" id="PF03008">
    <property type="entry name" value="DUF234"/>
    <property type="match status" value="1"/>
</dbReference>
<name>A0A9D2R402_9FIRM</name>
<dbReference type="InterPro" id="IPR011335">
    <property type="entry name" value="Restrct_endonuc-II-like"/>
</dbReference>
<keyword evidence="3" id="KW-0067">ATP-binding</keyword>
<feature type="domain" description="DUF234" evidence="2">
    <location>
        <begin position="312"/>
        <end position="407"/>
    </location>
</feature>
<dbReference type="Proteomes" id="UP000823897">
    <property type="component" value="Unassembled WGS sequence"/>
</dbReference>
<evidence type="ECO:0000313" key="3">
    <source>
        <dbReference type="EMBL" id="HJD34412.1"/>
    </source>
</evidence>
<dbReference type="GO" id="GO:0005524">
    <property type="term" value="F:ATP binding"/>
    <property type="evidence" value="ECO:0007669"/>
    <property type="project" value="UniProtKB-KW"/>
</dbReference>
<sequence length="466" mass="53420">MMFYCRDSELEKMNRRYDNGQFECIVIYGRRRVGKTALINEFCKGKPTILFSALDSTEQENLETLSRAVFAYKYPGSDMGARFDTYEDAFNEIGRIASEERLVFVIDEYPYLAKAKSAVSSILQHLIDHRWVHTKLYLILCGSSMSFMENQVLGHESPLYGRRTGQLKIEPLNYRETAVFHPELSEEDNALIYGITGGVPHYINKLGVRGSVDDALLENLFDRSGYLFEEPENLLKQELREPAVYNAVIRAIAEGASRMNEIATKTGTETGPCSKYIHTLMELGIIKKETPVTERPGKKTIYLLADQFFRFWYRFVPKNIIAVASGRIGETYDRAVKAHLADYMGLTFENMCRQYLLYYAEDLPIAMCDLGQWWGTDRKTRRQVQIDIIGCPAEGSEYIIGSCKYKKEKTGLDELERLRSYAAVFGKGSRYHYYIFSKTGFTEGLENAGQRGEVRLVTLEEMYSMS</sequence>
<gene>
    <name evidence="3" type="ORF">H9911_07745</name>
</gene>
<reference evidence="3" key="2">
    <citation type="submission" date="2021-04" db="EMBL/GenBank/DDBJ databases">
        <authorList>
            <person name="Gilroy R."/>
        </authorList>
    </citation>
    <scope>NUCLEOTIDE SEQUENCE</scope>
    <source>
        <strain evidence="3">ChiGjej3B3-11674</strain>
    </source>
</reference>
<accession>A0A9D2R402</accession>
<dbReference type="SUPFAM" id="SSF52980">
    <property type="entry name" value="Restriction endonuclease-like"/>
    <property type="match status" value="1"/>
</dbReference>
<keyword evidence="3" id="KW-0547">Nucleotide-binding</keyword>
<dbReference type="SUPFAM" id="SSF46785">
    <property type="entry name" value="Winged helix' DNA-binding domain"/>
    <property type="match status" value="1"/>
</dbReference>
<evidence type="ECO:0000259" key="1">
    <source>
        <dbReference type="Pfam" id="PF01637"/>
    </source>
</evidence>
<dbReference type="AlphaFoldDB" id="A0A9D2R402"/>
<proteinExistence type="predicted"/>
<evidence type="ECO:0000313" key="4">
    <source>
        <dbReference type="Proteomes" id="UP000823897"/>
    </source>
</evidence>
<dbReference type="PANTHER" id="PTHR34704">
    <property type="entry name" value="ATPASE"/>
    <property type="match status" value="1"/>
</dbReference>